<dbReference type="InterPro" id="IPR009936">
    <property type="entry name" value="DUF1468"/>
</dbReference>
<gene>
    <name evidence="3" type="ORF">U27_03340</name>
</gene>
<evidence type="ECO:0000256" key="1">
    <source>
        <dbReference type="SAM" id="Phobius"/>
    </source>
</evidence>
<evidence type="ECO:0000313" key="3">
    <source>
        <dbReference type="EMBL" id="GAK56378.1"/>
    </source>
</evidence>
<feature type="transmembrane region" description="Helical" evidence="1">
    <location>
        <begin position="12"/>
        <end position="30"/>
    </location>
</feature>
<dbReference type="Pfam" id="PF07331">
    <property type="entry name" value="TctB"/>
    <property type="match status" value="1"/>
</dbReference>
<evidence type="ECO:0000313" key="4">
    <source>
        <dbReference type="Proteomes" id="UP000030661"/>
    </source>
</evidence>
<keyword evidence="1" id="KW-0812">Transmembrane</keyword>
<protein>
    <recommendedName>
        <fullName evidence="2">DUF1468 domain-containing protein</fullName>
    </recommendedName>
</protein>
<dbReference type="HOGENOM" id="CLU_122385_0_0_0"/>
<organism evidence="3 4">
    <name type="scientific">Vecturithrix granuli</name>
    <dbReference type="NCBI Taxonomy" id="1499967"/>
    <lineage>
        <taxon>Bacteria</taxon>
        <taxon>Candidatus Moduliflexota</taxon>
        <taxon>Candidatus Vecturitrichia</taxon>
        <taxon>Candidatus Vecturitrichales</taxon>
        <taxon>Candidatus Vecturitrichaceae</taxon>
        <taxon>Candidatus Vecturithrix</taxon>
    </lineage>
</organism>
<dbReference type="eggNOG" id="ENOG5032ZP8">
    <property type="taxonomic scope" value="Bacteria"/>
</dbReference>
<keyword evidence="1" id="KW-0472">Membrane</keyword>
<dbReference type="AlphaFoldDB" id="A0A081BVM3"/>
<keyword evidence="4" id="KW-1185">Reference proteome</keyword>
<keyword evidence="1" id="KW-1133">Transmembrane helix</keyword>
<reference evidence="3 4" key="1">
    <citation type="journal article" date="2015" name="PeerJ">
        <title>First genomic representation of candidate bacterial phylum KSB3 points to enhanced environmental sensing as a trigger of wastewater bulking.</title>
        <authorList>
            <person name="Sekiguchi Y."/>
            <person name="Ohashi A."/>
            <person name="Parks D.H."/>
            <person name="Yamauchi T."/>
            <person name="Tyson G.W."/>
            <person name="Hugenholtz P."/>
        </authorList>
    </citation>
    <scope>NUCLEOTIDE SEQUENCE [LARGE SCALE GENOMIC DNA]</scope>
</reference>
<name>A0A081BVM3_VECG1</name>
<evidence type="ECO:0000259" key="2">
    <source>
        <dbReference type="Pfam" id="PF07331"/>
    </source>
</evidence>
<dbReference type="STRING" id="1499967.U27_03340"/>
<sequence length="156" mass="17424">MKERRTLHLGETVFTWLLLAFSFFVLVLAYRISGFSSVSSPGMFPMLAAAAMAISAALLLLNNRQAEKPDAHDLKDELWRAVKDIFRPEILVYSGIIVLYMILIEPLHFLPSSFLFLAGSMIYLKGSTPVKALLISTGTLGGIYLVFRTLFRVILP</sequence>
<dbReference type="Proteomes" id="UP000030661">
    <property type="component" value="Unassembled WGS sequence"/>
</dbReference>
<dbReference type="EMBL" id="DF820464">
    <property type="protein sequence ID" value="GAK56378.1"/>
    <property type="molecule type" value="Genomic_DNA"/>
</dbReference>
<feature type="transmembrane region" description="Helical" evidence="1">
    <location>
        <begin position="130"/>
        <end position="151"/>
    </location>
</feature>
<proteinExistence type="predicted"/>
<feature type="domain" description="DUF1468" evidence="2">
    <location>
        <begin position="17"/>
        <end position="156"/>
    </location>
</feature>
<accession>A0A081BVM3</accession>
<feature type="transmembrane region" description="Helical" evidence="1">
    <location>
        <begin position="90"/>
        <end position="110"/>
    </location>
</feature>
<feature type="transmembrane region" description="Helical" evidence="1">
    <location>
        <begin position="42"/>
        <end position="61"/>
    </location>
</feature>